<evidence type="ECO:0000313" key="1">
    <source>
        <dbReference type="EMBL" id="MBT1701921.1"/>
    </source>
</evidence>
<accession>A0ABS5VLD5</accession>
<sequence>MKLFALALLVISMQDIAFKEKEHFEVKLDYQFKIRPVQERVWAASEKSRSTESLLPYLVVNINMLQFSEGEVRVRIINNKSTSQGSKKIYEGMAIPVVVGFTDDAKDRVTAHEYQVIFLDEKKSPLSRIVIFIEDDGTFYVNGEKRGRL</sequence>
<organism evidence="1 2">
    <name type="scientific">Chryseosolibacter indicus</name>
    <dbReference type="NCBI Taxonomy" id="2782351"/>
    <lineage>
        <taxon>Bacteria</taxon>
        <taxon>Pseudomonadati</taxon>
        <taxon>Bacteroidota</taxon>
        <taxon>Cytophagia</taxon>
        <taxon>Cytophagales</taxon>
        <taxon>Chryseotaleaceae</taxon>
        <taxon>Chryseosolibacter</taxon>
    </lineage>
</organism>
<dbReference type="EMBL" id="JAHESD010000002">
    <property type="protein sequence ID" value="MBT1701921.1"/>
    <property type="molecule type" value="Genomic_DNA"/>
</dbReference>
<gene>
    <name evidence="1" type="ORF">KK060_01440</name>
</gene>
<name>A0ABS5VLD5_9BACT</name>
<protein>
    <recommendedName>
        <fullName evidence="3">Beta-lactamase-inhibitor-like PepSY-like domain-containing protein</fullName>
    </recommendedName>
</protein>
<evidence type="ECO:0008006" key="3">
    <source>
        <dbReference type="Google" id="ProtNLM"/>
    </source>
</evidence>
<evidence type="ECO:0000313" key="2">
    <source>
        <dbReference type="Proteomes" id="UP000772618"/>
    </source>
</evidence>
<dbReference type="Proteomes" id="UP000772618">
    <property type="component" value="Unassembled WGS sequence"/>
</dbReference>
<dbReference type="RefSeq" id="WP_254151617.1">
    <property type="nucleotide sequence ID" value="NZ_JAHESD010000002.1"/>
</dbReference>
<keyword evidence="2" id="KW-1185">Reference proteome</keyword>
<comment type="caution">
    <text evidence="1">The sequence shown here is derived from an EMBL/GenBank/DDBJ whole genome shotgun (WGS) entry which is preliminary data.</text>
</comment>
<reference evidence="1 2" key="1">
    <citation type="submission" date="2021-05" db="EMBL/GenBank/DDBJ databases">
        <title>A Polyphasic approach of four new species of the genus Ohtaekwangia: Ohtaekwangia histidinii sp. nov., Ohtaekwangia cretensis sp. nov., Ohtaekwangia indiensis sp. nov., Ohtaekwangia reichenbachii sp. nov. from diverse environment.</title>
        <authorList>
            <person name="Octaviana S."/>
        </authorList>
    </citation>
    <scope>NUCLEOTIDE SEQUENCE [LARGE SCALE GENOMIC DNA]</scope>
    <source>
        <strain evidence="1 2">PWU20</strain>
    </source>
</reference>
<proteinExistence type="predicted"/>